<dbReference type="PANTHER" id="PTHR10961">
    <property type="entry name" value="PEROXISOMAL SARCOSINE OXIDASE"/>
    <property type="match status" value="1"/>
</dbReference>
<dbReference type="Pfam" id="PF01266">
    <property type="entry name" value="DAO"/>
    <property type="match status" value="1"/>
</dbReference>
<evidence type="ECO:0000313" key="6">
    <source>
        <dbReference type="EMBL" id="XBH21511.1"/>
    </source>
</evidence>
<organism evidence="6">
    <name type="scientific">Jonesiaceae bacterium BS-20</name>
    <dbReference type="NCBI Taxonomy" id="3120821"/>
    <lineage>
        <taxon>Bacteria</taxon>
        <taxon>Bacillati</taxon>
        <taxon>Actinomycetota</taxon>
        <taxon>Actinomycetes</taxon>
        <taxon>Micrococcales</taxon>
        <taxon>Jonesiaceae</taxon>
    </lineage>
</organism>
<evidence type="ECO:0000256" key="1">
    <source>
        <dbReference type="ARBA" id="ARBA00001974"/>
    </source>
</evidence>
<proteinExistence type="predicted"/>
<protein>
    <submittedName>
        <fullName evidence="6">FAD-dependent oxidoreductase</fullName>
    </submittedName>
</protein>
<name>A0AAU7DXR2_9MICO</name>
<feature type="domain" description="FAD dependent oxidoreductase" evidence="5">
    <location>
        <begin position="5"/>
        <end position="364"/>
    </location>
</feature>
<dbReference type="Gene3D" id="3.50.50.60">
    <property type="entry name" value="FAD/NAD(P)-binding domain"/>
    <property type="match status" value="1"/>
</dbReference>
<dbReference type="GO" id="GO:0050660">
    <property type="term" value="F:flavin adenine dinucleotide binding"/>
    <property type="evidence" value="ECO:0007669"/>
    <property type="project" value="InterPro"/>
</dbReference>
<evidence type="ECO:0000256" key="3">
    <source>
        <dbReference type="ARBA" id="ARBA00022827"/>
    </source>
</evidence>
<evidence type="ECO:0000256" key="4">
    <source>
        <dbReference type="ARBA" id="ARBA00023002"/>
    </source>
</evidence>
<dbReference type="PANTHER" id="PTHR10961:SF7">
    <property type="entry name" value="FAD DEPENDENT OXIDOREDUCTASE DOMAIN-CONTAINING PROTEIN"/>
    <property type="match status" value="1"/>
</dbReference>
<keyword evidence="3" id="KW-0274">FAD</keyword>
<dbReference type="SUPFAM" id="SSF54373">
    <property type="entry name" value="FAD-linked reductases, C-terminal domain"/>
    <property type="match status" value="1"/>
</dbReference>
<dbReference type="Gene3D" id="3.30.9.10">
    <property type="entry name" value="D-Amino Acid Oxidase, subunit A, domain 2"/>
    <property type="match status" value="1"/>
</dbReference>
<sequence length="392" mass="42634">MQHVDVVVIGGGAMGSAAAWQLARRGKSVVLLEQYGPGHQKGSSHGGSRIYRATYAQSAYLDLMAQSLPLWDDLEAETNTQLLTRVGVVSHGFPPRDFEAPMRAHGINLEVMSPQEAQERWPAMRFEGKVLFERDTAGRVNADLTIEVLQRRATELGATILHNSPVLGTRHEASGVVVQTADAEYLADRVVLATGGWMNNLATDLLGLERPLPLQVVEVAPVHFQISAATAAGMTEAEWPSFTHDHAPVDPVTGNPTRWPGIVYGLATTGEGIKVGFNAYGQTLSADARTWQPRPGDVELHQEYARQWIPGLDPDAVTEISCTYTRTPTDDFIMDRRGRVVVASCCSGHGFKFTPMIGKMLADLAEQPLEQAPAQSAELFSLRYHLASSTGQ</sequence>
<keyword evidence="4" id="KW-0560">Oxidoreductase</keyword>
<accession>A0AAU7DXR2</accession>
<gene>
    <name evidence="6" type="ORF">V5R04_15075</name>
</gene>
<dbReference type="SUPFAM" id="SSF51905">
    <property type="entry name" value="FAD/NAD(P)-binding domain"/>
    <property type="match status" value="1"/>
</dbReference>
<evidence type="ECO:0000259" key="5">
    <source>
        <dbReference type="Pfam" id="PF01266"/>
    </source>
</evidence>
<comment type="cofactor">
    <cofactor evidence="1">
        <name>FAD</name>
        <dbReference type="ChEBI" id="CHEBI:57692"/>
    </cofactor>
</comment>
<dbReference type="InterPro" id="IPR006076">
    <property type="entry name" value="FAD-dep_OxRdtase"/>
</dbReference>
<dbReference type="InterPro" id="IPR036188">
    <property type="entry name" value="FAD/NAD-bd_sf"/>
</dbReference>
<reference evidence="6" key="1">
    <citation type="submission" date="2024-02" db="EMBL/GenBank/DDBJ databases">
        <title>Tomenella chthoni gen. nov. sp. nov., a member of the family Jonesiaceae isolated from bat guano.</title>
        <authorList>
            <person name="Miller S.L."/>
            <person name="King J."/>
            <person name="Sankaranarayanan K."/>
            <person name="Lawson P.A."/>
        </authorList>
    </citation>
    <scope>NUCLEOTIDE SEQUENCE</scope>
    <source>
        <strain evidence="6">BS-20</strain>
    </source>
</reference>
<evidence type="ECO:0000256" key="2">
    <source>
        <dbReference type="ARBA" id="ARBA00022630"/>
    </source>
</evidence>
<dbReference type="InterPro" id="IPR045170">
    <property type="entry name" value="MTOX"/>
</dbReference>
<keyword evidence="2" id="KW-0285">Flavoprotein</keyword>
<dbReference type="EMBL" id="CP146203">
    <property type="protein sequence ID" value="XBH21511.1"/>
    <property type="molecule type" value="Genomic_DNA"/>
</dbReference>
<dbReference type="AlphaFoldDB" id="A0AAU7DXR2"/>
<dbReference type="GO" id="GO:0008115">
    <property type="term" value="F:sarcosine oxidase activity"/>
    <property type="evidence" value="ECO:0007669"/>
    <property type="project" value="TreeGrafter"/>
</dbReference>